<evidence type="ECO:0000259" key="2">
    <source>
        <dbReference type="Pfam" id="PF14905"/>
    </source>
</evidence>
<dbReference type="Pfam" id="PF13715">
    <property type="entry name" value="CarbopepD_reg_2"/>
    <property type="match status" value="1"/>
</dbReference>
<dbReference type="SUPFAM" id="SSF56935">
    <property type="entry name" value="Porins"/>
    <property type="match status" value="1"/>
</dbReference>
<dbReference type="EMBL" id="FLUL01000001">
    <property type="protein sequence ID" value="SBV90532.1"/>
    <property type="molecule type" value="Genomic_DNA"/>
</dbReference>
<dbReference type="AlphaFoldDB" id="A0A212ITM0"/>
<accession>A0A212ITM0</accession>
<feature type="domain" description="Outer membrane protein beta-barrel" evidence="2">
    <location>
        <begin position="374"/>
        <end position="766"/>
    </location>
</feature>
<keyword evidence="1" id="KW-0732">Signal</keyword>
<dbReference type="SUPFAM" id="SSF117074">
    <property type="entry name" value="Hypothetical protein PA1324"/>
    <property type="match status" value="1"/>
</dbReference>
<protein>
    <recommendedName>
        <fullName evidence="2">Outer membrane protein beta-barrel domain-containing protein</fullName>
    </recommendedName>
</protein>
<dbReference type="Gene3D" id="2.60.40.1120">
    <property type="entry name" value="Carboxypeptidase-like, regulatory domain"/>
    <property type="match status" value="1"/>
</dbReference>
<sequence>MKPFLLLLLLSIAVVTNAQGYTLKGTTMNESNQTVEAVTCILSNSKDSLWLKTTITDTQGLFEFKDIPNGEYTLILQHMTYEKEEHPIKIQDTDLEIPPYVLLSLNKELTEIVVSGERPIVKSEAGKLIYDAPLLIKNKVVSNAFEALQNVPSITGVGDDLSLIGTSAYTILINGQLTSMSKEQIISMLKSMPASRISNIEIMYSTPPQYNVRGAAINIVLKDKNADLPTLQGEASAEYKQAHYAGFGVRASLLYTKPSYNIDFSIGADKAKSWSTSDMFAIHQFDGHAYDISQKNYSMPNPESLNTRLGLGFNLKNEDKIKIVYTGNFDKYDASHTSQTKYLKDGNPYTSIDSKDDVVGNDYLHNLKAEYNSHKKLNIGADYTFYNDPSTTKYYDYEDGQILKTTFKTKTAQRVNKILLFANHTVSTKNDWDFNYGGNFSFSKNNNSYDYYKNPDNTVLDSINDTKQKEYNASVFAGFSKQFGEKLSAQASISGNYFRAAINIMGEKKTLWNDFQPFVNANLSYTHNQQLMYQLSFSSDINYPPYWALSTDRFKINAYSSAEGNPELKFSREYRTQLNVIYKQKYVLGAYYEYTPDRFIQLPYQSQSSLENIFQMVNLDYEKQFGIYLVVPFAIDKVWDTKATINLFRQEEKDDEFYDVPYKRSMYSFVAQLRNTFNISSKPNIKLDVSGFYMNGALQGIYDIKRMWDITAGAKWTFLNNKAELMAQVQDIFKSNGATTKIDYMTQYSTMKLHPNAPVFKLSFTYRFGNYKKPKVDEVDTSRFGR</sequence>
<reference evidence="3" key="1">
    <citation type="submission" date="2016-04" db="EMBL/GenBank/DDBJ databases">
        <authorList>
            <person name="Evans L.H."/>
            <person name="Alamgir A."/>
            <person name="Owens N."/>
            <person name="Weber N.D."/>
            <person name="Virtaneva K."/>
            <person name="Barbian K."/>
            <person name="Babar A."/>
            <person name="Rosenke K."/>
        </authorList>
    </citation>
    <scope>NUCLEOTIDE SEQUENCE</scope>
    <source>
        <strain evidence="3">86-2</strain>
    </source>
</reference>
<gene>
    <name evidence="3" type="ORF">KL86DYS2_10020</name>
</gene>
<feature type="signal peptide" evidence="1">
    <location>
        <begin position="1"/>
        <end position="20"/>
    </location>
</feature>
<dbReference type="InterPro" id="IPR041700">
    <property type="entry name" value="OMP_b-brl_3"/>
</dbReference>
<dbReference type="Pfam" id="PF14905">
    <property type="entry name" value="OMP_b-brl_3"/>
    <property type="match status" value="1"/>
</dbReference>
<proteinExistence type="predicted"/>
<evidence type="ECO:0000313" key="3">
    <source>
        <dbReference type="EMBL" id="SBV90532.1"/>
    </source>
</evidence>
<organism evidence="3">
    <name type="scientific">uncultured Dysgonomonas sp</name>
    <dbReference type="NCBI Taxonomy" id="206096"/>
    <lineage>
        <taxon>Bacteria</taxon>
        <taxon>Pseudomonadati</taxon>
        <taxon>Bacteroidota</taxon>
        <taxon>Bacteroidia</taxon>
        <taxon>Bacteroidales</taxon>
        <taxon>Dysgonomonadaceae</taxon>
        <taxon>Dysgonomonas</taxon>
        <taxon>environmental samples</taxon>
    </lineage>
</organism>
<name>A0A212ITM0_9BACT</name>
<feature type="chain" id="PRO_5012148805" description="Outer membrane protein beta-barrel domain-containing protein" evidence="1">
    <location>
        <begin position="21"/>
        <end position="786"/>
    </location>
</feature>
<evidence type="ECO:0000256" key="1">
    <source>
        <dbReference type="SAM" id="SignalP"/>
    </source>
</evidence>
<dbReference type="RefSeq" id="WP_296945844.1">
    <property type="nucleotide sequence ID" value="NZ_LT599021.1"/>
</dbReference>